<feature type="chain" id="PRO_5046109711" evidence="1">
    <location>
        <begin position="27"/>
        <end position="51"/>
    </location>
</feature>
<protein>
    <submittedName>
        <fullName evidence="2">Uncharacterized protein</fullName>
    </submittedName>
</protein>
<comment type="caution">
    <text evidence="2">The sequence shown here is derived from an EMBL/GenBank/DDBJ whole genome shotgun (WGS) entry which is preliminary data.</text>
</comment>
<accession>A0ABQ7PW40</accession>
<dbReference type="EMBL" id="JAHIBW010000026">
    <property type="protein sequence ID" value="KAG7297194.1"/>
    <property type="molecule type" value="Genomic_DNA"/>
</dbReference>
<name>A0ABQ7PW40_PLUXY</name>
<evidence type="ECO:0000313" key="3">
    <source>
        <dbReference type="Proteomes" id="UP000823941"/>
    </source>
</evidence>
<gene>
    <name evidence="2" type="ORF">JYU34_019107</name>
</gene>
<proteinExistence type="predicted"/>
<evidence type="ECO:0000256" key="1">
    <source>
        <dbReference type="SAM" id="SignalP"/>
    </source>
</evidence>
<reference evidence="2 3" key="1">
    <citation type="submission" date="2021-06" db="EMBL/GenBank/DDBJ databases">
        <title>A haploid diamondback moth (Plutella xylostella L.) genome assembly resolves 31 chromosomes and identifies a diamide resistance mutation.</title>
        <authorList>
            <person name="Ward C.M."/>
            <person name="Perry K.D."/>
            <person name="Baker G."/>
            <person name="Powis K."/>
            <person name="Heckel D.G."/>
            <person name="Baxter S.W."/>
        </authorList>
    </citation>
    <scope>NUCLEOTIDE SEQUENCE [LARGE SCALE GENOMIC DNA]</scope>
    <source>
        <strain evidence="2 3">LV</strain>
        <tissue evidence="2">Single pupa</tissue>
    </source>
</reference>
<evidence type="ECO:0000313" key="2">
    <source>
        <dbReference type="EMBL" id="KAG7297194.1"/>
    </source>
</evidence>
<dbReference type="PROSITE" id="PS51257">
    <property type="entry name" value="PROKAR_LIPOPROTEIN"/>
    <property type="match status" value="1"/>
</dbReference>
<dbReference type="Proteomes" id="UP000823941">
    <property type="component" value="Chromosome 26"/>
</dbReference>
<feature type="non-terminal residue" evidence="2">
    <location>
        <position position="51"/>
    </location>
</feature>
<organism evidence="2 3">
    <name type="scientific">Plutella xylostella</name>
    <name type="common">Diamondback moth</name>
    <name type="synonym">Plutella maculipennis</name>
    <dbReference type="NCBI Taxonomy" id="51655"/>
    <lineage>
        <taxon>Eukaryota</taxon>
        <taxon>Metazoa</taxon>
        <taxon>Ecdysozoa</taxon>
        <taxon>Arthropoda</taxon>
        <taxon>Hexapoda</taxon>
        <taxon>Insecta</taxon>
        <taxon>Pterygota</taxon>
        <taxon>Neoptera</taxon>
        <taxon>Endopterygota</taxon>
        <taxon>Lepidoptera</taxon>
        <taxon>Glossata</taxon>
        <taxon>Ditrysia</taxon>
        <taxon>Yponomeutoidea</taxon>
        <taxon>Plutellidae</taxon>
        <taxon>Plutella</taxon>
    </lineage>
</organism>
<keyword evidence="3" id="KW-1185">Reference proteome</keyword>
<keyword evidence="1" id="KW-0732">Signal</keyword>
<sequence>MNEDGCRCFVVLGMALSLSCHGATYGHTVSLTAHYRDAHGNRMSTGDVSWI</sequence>
<feature type="signal peptide" evidence="1">
    <location>
        <begin position="1"/>
        <end position="26"/>
    </location>
</feature>